<dbReference type="GO" id="GO:0016616">
    <property type="term" value="F:oxidoreductase activity, acting on the CH-OH group of donors, NAD or NADP as acceptor"/>
    <property type="evidence" value="ECO:0007669"/>
    <property type="project" value="UniProtKB-ARBA"/>
</dbReference>
<dbReference type="InterPro" id="IPR023210">
    <property type="entry name" value="NADP_OxRdtase_dom"/>
</dbReference>
<proteinExistence type="inferred from homology"/>
<evidence type="ECO:0000256" key="2">
    <source>
        <dbReference type="ARBA" id="ARBA00022857"/>
    </source>
</evidence>
<comment type="similarity">
    <text evidence="1">Belongs to the aldo/keto reductase family.</text>
</comment>
<dbReference type="AlphaFoldDB" id="A0A377Q208"/>
<dbReference type="Pfam" id="PF00248">
    <property type="entry name" value="Aldo_ket_red"/>
    <property type="match status" value="1"/>
</dbReference>
<dbReference type="Proteomes" id="UP000255269">
    <property type="component" value="Unassembled WGS sequence"/>
</dbReference>
<dbReference type="PROSITE" id="PS51318">
    <property type="entry name" value="TAT"/>
    <property type="match status" value="1"/>
</dbReference>
<keyword evidence="2" id="KW-0521">NADP</keyword>
<evidence type="ECO:0000313" key="7">
    <source>
        <dbReference type="Proteomes" id="UP000255269"/>
    </source>
</evidence>
<keyword evidence="3 6" id="KW-0560">Oxidoreductase</keyword>
<evidence type="ECO:0000256" key="3">
    <source>
        <dbReference type="ARBA" id="ARBA00023002"/>
    </source>
</evidence>
<dbReference type="FunFam" id="3.20.20.100:FF:000015">
    <property type="entry name" value="Oxidoreductase, aldo/keto reductase family"/>
    <property type="match status" value="1"/>
</dbReference>
<dbReference type="PROSITE" id="PS00798">
    <property type="entry name" value="ALDOKETO_REDUCTASE_1"/>
    <property type="match status" value="1"/>
</dbReference>
<feature type="domain" description="NADP-dependent oxidoreductase" evidence="5">
    <location>
        <begin position="84"/>
        <end position="320"/>
    </location>
</feature>
<evidence type="ECO:0000256" key="1">
    <source>
        <dbReference type="ARBA" id="ARBA00007905"/>
    </source>
</evidence>
<dbReference type="PANTHER" id="PTHR43827:SF3">
    <property type="entry name" value="NADP-DEPENDENT OXIDOREDUCTASE DOMAIN-CONTAINING PROTEIN"/>
    <property type="match status" value="1"/>
</dbReference>
<sequence length="345" mass="39113">MHDKNKHPLQSRDSPQRASRRDFLKESSKMLGAGLAFSTLGAINPIFAATQAKKQNPNKKGDNMQTITLNNGVKMPILGYGVYQIDKKECQRCVEDALSVGYRSIDTAASYFNEEAVGAAIKASGIKREELFITTKLWITSASESKAKKAFETSLKKLGLEYLDLYLIHQPFNDVYGAWRAMSALYQDKLIRAIGVSNFYPDRLVDFCLNNEIKPALNQVECNPMHAQFEAQKTMQEYNVAMESWAPFGEGRNNMFGNPIIAAIGKKHNKSVAQVILRWLIQRNIIVIPKTTRKERMIENFSVFDFELDSKDMQTMASLDDAKSLFFDHRDPAMVKRLSEYKADI</sequence>
<dbReference type="SUPFAM" id="SSF51430">
    <property type="entry name" value="NAD(P)-linked oxidoreductase"/>
    <property type="match status" value="1"/>
</dbReference>
<reference evidence="6 7" key="1">
    <citation type="submission" date="2018-06" db="EMBL/GenBank/DDBJ databases">
        <authorList>
            <consortium name="Pathogen Informatics"/>
            <person name="Doyle S."/>
        </authorList>
    </citation>
    <scope>NUCLEOTIDE SEQUENCE [LARGE SCALE GENOMIC DNA]</scope>
    <source>
        <strain evidence="6 7">NCTC13156</strain>
    </source>
</reference>
<accession>A0A377Q208</accession>
<dbReference type="InterPro" id="IPR036812">
    <property type="entry name" value="NAD(P)_OxRdtase_dom_sf"/>
</dbReference>
<evidence type="ECO:0000313" key="6">
    <source>
        <dbReference type="EMBL" id="STQ88784.1"/>
    </source>
</evidence>
<feature type="region of interest" description="Disordered" evidence="4">
    <location>
        <begin position="1"/>
        <end position="20"/>
    </location>
</feature>
<dbReference type="InterPro" id="IPR018170">
    <property type="entry name" value="Aldo/ket_reductase_CS"/>
</dbReference>
<dbReference type="EMBL" id="UGJF01000001">
    <property type="protein sequence ID" value="STQ88784.1"/>
    <property type="molecule type" value="Genomic_DNA"/>
</dbReference>
<organism evidence="6 7">
    <name type="scientific">Helicobacter pullorum</name>
    <dbReference type="NCBI Taxonomy" id="35818"/>
    <lineage>
        <taxon>Bacteria</taxon>
        <taxon>Pseudomonadati</taxon>
        <taxon>Campylobacterota</taxon>
        <taxon>Epsilonproteobacteria</taxon>
        <taxon>Campylobacterales</taxon>
        <taxon>Helicobacteraceae</taxon>
        <taxon>Helicobacter</taxon>
    </lineage>
</organism>
<protein>
    <submittedName>
        <fullName evidence="6">Oxidoreductase, aldo/keto reductase family</fullName>
        <ecNumber evidence="6">1.-.-.-</ecNumber>
    </submittedName>
</protein>
<dbReference type="PANTHER" id="PTHR43827">
    <property type="entry name" value="2,5-DIKETO-D-GLUCONIC ACID REDUCTASE"/>
    <property type="match status" value="1"/>
</dbReference>
<gene>
    <name evidence="6" type="ORF">NCTC13156_01638</name>
</gene>
<dbReference type="PRINTS" id="PR00069">
    <property type="entry name" value="ALDKETRDTASE"/>
</dbReference>
<evidence type="ECO:0000259" key="5">
    <source>
        <dbReference type="Pfam" id="PF00248"/>
    </source>
</evidence>
<dbReference type="RefSeq" id="WP_342352659.1">
    <property type="nucleotide sequence ID" value="NZ_UGJF01000001.1"/>
</dbReference>
<dbReference type="InterPro" id="IPR006311">
    <property type="entry name" value="TAT_signal"/>
</dbReference>
<dbReference type="InterPro" id="IPR020471">
    <property type="entry name" value="AKR"/>
</dbReference>
<dbReference type="CDD" id="cd19133">
    <property type="entry name" value="AKR_AKR5F1"/>
    <property type="match status" value="1"/>
</dbReference>
<dbReference type="EC" id="1.-.-.-" evidence="6"/>
<dbReference type="PROSITE" id="PS00062">
    <property type="entry name" value="ALDOKETO_REDUCTASE_2"/>
    <property type="match status" value="1"/>
</dbReference>
<name>A0A377Q208_9HELI</name>
<evidence type="ECO:0000256" key="4">
    <source>
        <dbReference type="SAM" id="MobiDB-lite"/>
    </source>
</evidence>
<dbReference type="Gene3D" id="3.20.20.100">
    <property type="entry name" value="NADP-dependent oxidoreductase domain"/>
    <property type="match status" value="1"/>
</dbReference>